<reference evidence="2" key="1">
    <citation type="submission" date="2023-05" db="EMBL/GenBank/DDBJ databases">
        <title>Comparative genomics of Bacillaceae isolates and their secondary metabolite potential.</title>
        <authorList>
            <person name="Song L."/>
            <person name="Nielsen L.J."/>
            <person name="Mohite O."/>
            <person name="Xu X."/>
            <person name="Weber T."/>
            <person name="Kovacs A.T."/>
        </authorList>
    </citation>
    <scope>NUCLEOTIDE SEQUENCE</scope>
    <source>
        <strain evidence="2">LY1</strain>
    </source>
</reference>
<feature type="transmembrane region" description="Helical" evidence="1">
    <location>
        <begin position="265"/>
        <end position="283"/>
    </location>
</feature>
<gene>
    <name evidence="2" type="ORF">QNH24_16860</name>
</gene>
<feature type="transmembrane region" description="Helical" evidence="1">
    <location>
        <begin position="242"/>
        <end position="259"/>
    </location>
</feature>
<dbReference type="RefSeq" id="WP_283868699.1">
    <property type="nucleotide sequence ID" value="NZ_CP126101.1"/>
</dbReference>
<feature type="transmembrane region" description="Helical" evidence="1">
    <location>
        <begin position="295"/>
        <end position="315"/>
    </location>
</feature>
<keyword evidence="1" id="KW-0472">Membrane</keyword>
<keyword evidence="1" id="KW-0812">Transmembrane</keyword>
<feature type="transmembrane region" description="Helical" evidence="1">
    <location>
        <begin position="42"/>
        <end position="63"/>
    </location>
</feature>
<sequence>MNDSIKNALRQMQDLKRSTKAKELTWENLEKKMQMETKRHQWQYRTAFTGVVVMLFLFIILLVNGNESSKNAMLPLKEEIASVHYIASATKNQFIGKDSRLYLGVKKLSPKAYRELETLLALQQEIFPSESEIQVFDNDTYDLVITFKDGHQQRLKWNRFANENGELLMLDWDKKIYYIISKEMAVKMDEEIIALKSNFKNWTLWPLVILGVMIVEALLSFLIRKKYRLPKKPDLYPEKKWMLVDIGVSMVILLVAVNLKSPLYVGWLIPIAFILCCWEFWINQKLTPHRGYIELRLLRVAYLLSIIMYLIIMFAL</sequence>
<organism evidence="2 3">
    <name type="scientific">Lysinibacillus pakistanensis</name>
    <dbReference type="NCBI Taxonomy" id="759811"/>
    <lineage>
        <taxon>Bacteria</taxon>
        <taxon>Bacillati</taxon>
        <taxon>Bacillota</taxon>
        <taxon>Bacilli</taxon>
        <taxon>Bacillales</taxon>
        <taxon>Bacillaceae</taxon>
        <taxon>Lysinibacillus</taxon>
    </lineage>
</organism>
<evidence type="ECO:0008006" key="4">
    <source>
        <dbReference type="Google" id="ProtNLM"/>
    </source>
</evidence>
<evidence type="ECO:0000256" key="1">
    <source>
        <dbReference type="SAM" id="Phobius"/>
    </source>
</evidence>
<name>A0AAX3WS80_9BACI</name>
<protein>
    <recommendedName>
        <fullName evidence="4">DUF4181 domain-containing protein</fullName>
    </recommendedName>
</protein>
<dbReference type="AlphaFoldDB" id="A0AAX3WS80"/>
<feature type="transmembrane region" description="Helical" evidence="1">
    <location>
        <begin position="204"/>
        <end position="222"/>
    </location>
</feature>
<dbReference type="Proteomes" id="UP001178322">
    <property type="component" value="Chromosome"/>
</dbReference>
<proteinExistence type="predicted"/>
<keyword evidence="1" id="KW-1133">Transmembrane helix</keyword>
<dbReference type="EMBL" id="CP126101">
    <property type="protein sequence ID" value="WHY49992.1"/>
    <property type="molecule type" value="Genomic_DNA"/>
</dbReference>
<evidence type="ECO:0000313" key="3">
    <source>
        <dbReference type="Proteomes" id="UP001178322"/>
    </source>
</evidence>
<accession>A0AAX3WS80</accession>
<evidence type="ECO:0000313" key="2">
    <source>
        <dbReference type="EMBL" id="WHY49992.1"/>
    </source>
</evidence>